<accession>A0A6S7BR94</accession>
<evidence type="ECO:0000313" key="2">
    <source>
        <dbReference type="Proteomes" id="UP000494365"/>
    </source>
</evidence>
<keyword evidence="2" id="KW-1185">Reference proteome</keyword>
<dbReference type="RefSeq" id="WP_175153782.1">
    <property type="nucleotide sequence ID" value="NZ_CADIKK010000065.1"/>
</dbReference>
<dbReference type="EMBL" id="CADIKK010000065">
    <property type="protein sequence ID" value="CAB3809009.1"/>
    <property type="molecule type" value="Genomic_DNA"/>
</dbReference>
<gene>
    <name evidence="1" type="ORF">LMG28614_06934</name>
</gene>
<dbReference type="AlphaFoldDB" id="A0A6S7BR94"/>
<evidence type="ECO:0000313" key="1">
    <source>
        <dbReference type="EMBL" id="CAB3809009.1"/>
    </source>
</evidence>
<organism evidence="1 2">
    <name type="scientific">Paraburkholderia ultramafica</name>
    <dbReference type="NCBI Taxonomy" id="1544867"/>
    <lineage>
        <taxon>Bacteria</taxon>
        <taxon>Pseudomonadati</taxon>
        <taxon>Pseudomonadota</taxon>
        <taxon>Betaproteobacteria</taxon>
        <taxon>Burkholderiales</taxon>
        <taxon>Burkholderiaceae</taxon>
        <taxon>Paraburkholderia</taxon>
    </lineage>
</organism>
<reference evidence="1 2" key="1">
    <citation type="submission" date="2020-04" db="EMBL/GenBank/DDBJ databases">
        <authorList>
            <person name="De Canck E."/>
        </authorList>
    </citation>
    <scope>NUCLEOTIDE SEQUENCE [LARGE SCALE GENOMIC DNA]</scope>
    <source>
        <strain evidence="1 2">LMG 28614</strain>
    </source>
</reference>
<protein>
    <submittedName>
        <fullName evidence="1">Uncharacterized protein</fullName>
    </submittedName>
</protein>
<sequence length="68" mass="7662">MDDKLLLYNDNEATLDATSKRKIAVEVALELIRLDTASGSSRDSLDSNLRHLSDYADRIQQALTRKEP</sequence>
<proteinExistence type="predicted"/>
<dbReference type="Proteomes" id="UP000494365">
    <property type="component" value="Unassembled WGS sequence"/>
</dbReference>
<name>A0A6S7BR94_9BURK</name>